<proteinExistence type="predicted"/>
<organism evidence="2 3">
    <name type="scientific">Lipingzhangella rawalii</name>
    <dbReference type="NCBI Taxonomy" id="2055835"/>
    <lineage>
        <taxon>Bacteria</taxon>
        <taxon>Bacillati</taxon>
        <taxon>Actinomycetota</taxon>
        <taxon>Actinomycetes</taxon>
        <taxon>Streptosporangiales</taxon>
        <taxon>Nocardiopsidaceae</taxon>
        <taxon>Lipingzhangella</taxon>
    </lineage>
</organism>
<name>A0ABU2H7E4_9ACTN</name>
<gene>
    <name evidence="2" type="ORF">RIF23_10680</name>
</gene>
<comment type="caution">
    <text evidence="2">The sequence shown here is derived from an EMBL/GenBank/DDBJ whole genome shotgun (WGS) entry which is preliminary data.</text>
</comment>
<dbReference type="Proteomes" id="UP001250214">
    <property type="component" value="Unassembled WGS sequence"/>
</dbReference>
<evidence type="ECO:0000256" key="1">
    <source>
        <dbReference type="SAM" id="MobiDB-lite"/>
    </source>
</evidence>
<evidence type="ECO:0000313" key="2">
    <source>
        <dbReference type="EMBL" id="MDS1270765.1"/>
    </source>
</evidence>
<dbReference type="RefSeq" id="WP_310912313.1">
    <property type="nucleotide sequence ID" value="NZ_JAVLVT010000004.1"/>
</dbReference>
<reference evidence="3" key="1">
    <citation type="submission" date="2023-07" db="EMBL/GenBank/DDBJ databases">
        <title>Novel species in the genus Lipingzhangella isolated from Sambhar Salt Lake.</title>
        <authorList>
            <person name="Jiya N."/>
            <person name="Kajale S."/>
            <person name="Sharma A."/>
        </authorList>
    </citation>
    <scope>NUCLEOTIDE SEQUENCE [LARGE SCALE GENOMIC DNA]</scope>
    <source>
        <strain evidence="3">LS1_29</strain>
    </source>
</reference>
<feature type="region of interest" description="Disordered" evidence="1">
    <location>
        <begin position="24"/>
        <end position="43"/>
    </location>
</feature>
<dbReference type="EMBL" id="JAVLVT010000004">
    <property type="protein sequence ID" value="MDS1270765.1"/>
    <property type="molecule type" value="Genomic_DNA"/>
</dbReference>
<protein>
    <submittedName>
        <fullName evidence="2">Uncharacterized protein</fullName>
    </submittedName>
</protein>
<sequence>MPDDDRLSRDHGRGWKPVLDFLTRRTPALRDGESPPPDGQNPKRLDRAIAKALRETLHTVTPAPTAADFRSAAGEAHRLAEQQRRGHAVDLCPGGTRAATPALLRQAVRVAVARDGPDHVGNASPEELAEEIAREFLHGMGRRYGLDRIAAQVDTDAPGLAGDLLGGLDMFFAGPLVGALVSDLLSEASSSSAAPRREVA</sequence>
<evidence type="ECO:0000313" key="3">
    <source>
        <dbReference type="Proteomes" id="UP001250214"/>
    </source>
</evidence>
<keyword evidence="3" id="KW-1185">Reference proteome</keyword>
<accession>A0ABU2H7E4</accession>